<sequence>MENRLEKLEHKKRRKKMKRNYGTQVWTKKSVLVRQEFADKAQEKFGVKSLALLADHLQLEFDVLSAKTDEEILISLVGDEQNINFFLSLTKGKAVE</sequence>
<dbReference type="EMBL" id="PCSD01000111">
    <property type="protein sequence ID" value="PIP33381.1"/>
    <property type="molecule type" value="Genomic_DNA"/>
</dbReference>
<proteinExistence type="predicted"/>
<name>A0A2G9ZJV3_9BACT</name>
<reference evidence="1 2" key="1">
    <citation type="submission" date="2017-09" db="EMBL/GenBank/DDBJ databases">
        <title>Depth-based differentiation of microbial function through sediment-hosted aquifers and enrichment of novel symbionts in the deep terrestrial subsurface.</title>
        <authorList>
            <person name="Probst A.J."/>
            <person name="Ladd B."/>
            <person name="Jarett J.K."/>
            <person name="Geller-Mcgrath D.E."/>
            <person name="Sieber C.M."/>
            <person name="Emerson J.B."/>
            <person name="Anantharaman K."/>
            <person name="Thomas B.C."/>
            <person name="Malmstrom R."/>
            <person name="Stieglmeier M."/>
            <person name="Klingl A."/>
            <person name="Woyke T."/>
            <person name="Ryan C.M."/>
            <person name="Banfield J.F."/>
        </authorList>
    </citation>
    <scope>NUCLEOTIDE SEQUENCE [LARGE SCALE GENOMIC DNA]</scope>
    <source>
        <strain evidence="1">CG23_combo_of_CG06-09_8_20_14_all_49_15</strain>
    </source>
</reference>
<protein>
    <submittedName>
        <fullName evidence="1">Uncharacterized protein</fullName>
    </submittedName>
</protein>
<comment type="caution">
    <text evidence="1">The sequence shown here is derived from an EMBL/GenBank/DDBJ whole genome shotgun (WGS) entry which is preliminary data.</text>
</comment>
<accession>A0A2G9ZJV3</accession>
<evidence type="ECO:0000313" key="1">
    <source>
        <dbReference type="EMBL" id="PIP33381.1"/>
    </source>
</evidence>
<dbReference type="Proteomes" id="UP000230729">
    <property type="component" value="Unassembled WGS sequence"/>
</dbReference>
<organism evidence="1 2">
    <name type="scientific">Candidatus Falkowbacteria bacterium CG23_combo_of_CG06-09_8_20_14_all_49_15</name>
    <dbReference type="NCBI Taxonomy" id="1974572"/>
    <lineage>
        <taxon>Bacteria</taxon>
        <taxon>Candidatus Falkowiibacteriota</taxon>
    </lineage>
</organism>
<dbReference type="AlphaFoldDB" id="A0A2G9ZJV3"/>
<gene>
    <name evidence="1" type="ORF">COX22_04740</name>
</gene>
<evidence type="ECO:0000313" key="2">
    <source>
        <dbReference type="Proteomes" id="UP000230729"/>
    </source>
</evidence>